<sequence>MDIKVTAEVYRLGIIIGFYTVQDVIKWADNVIERLDNPPYEVIAISLSSQEKPIDVCSKLNLFKGGLNNDDLPSKILLGLLNDYFISSNNLSDVFSMLFRLSDHLQLEDSNKWIEVEMNYLSDAFYLADQNIYGDLNEVGTNLKNYLSQFGDYVKYLSI</sequence>
<evidence type="ECO:0000313" key="1">
    <source>
        <dbReference type="EMBL" id="TQR30098.1"/>
    </source>
</evidence>
<dbReference type="RefSeq" id="WP_142509781.1">
    <property type="nucleotide sequence ID" value="NZ_SADV01000015.1"/>
</dbReference>
<accession>A0A544UCM2</accession>
<dbReference type="OrthoDB" id="2733321at2"/>
<reference evidence="1 2" key="1">
    <citation type="submission" date="2018-03" db="EMBL/GenBank/DDBJ databases">
        <title>Aerobic endospore-forming bacteria genome sequencing and assembly.</title>
        <authorList>
            <person name="Cavalcante D.A."/>
            <person name="Driks A."/>
            <person name="Putonti C."/>
            <person name="De-Souza M.T."/>
        </authorList>
    </citation>
    <scope>NUCLEOTIDE SEQUENCE [LARGE SCALE GENOMIC DNA]</scope>
    <source>
        <strain evidence="1 2">SDF0037</strain>
    </source>
</reference>
<evidence type="ECO:0000313" key="2">
    <source>
        <dbReference type="Proteomes" id="UP000317944"/>
    </source>
</evidence>
<gene>
    <name evidence="1" type="ORF">C7Y47_16575</name>
</gene>
<comment type="caution">
    <text evidence="1">The sequence shown here is derived from an EMBL/GenBank/DDBJ whole genome shotgun (WGS) entry which is preliminary data.</text>
</comment>
<protein>
    <submittedName>
        <fullName evidence="1">Uncharacterized protein</fullName>
    </submittedName>
</protein>
<dbReference type="AlphaFoldDB" id="A0A544UCM2"/>
<dbReference type="Proteomes" id="UP000317944">
    <property type="component" value="Unassembled WGS sequence"/>
</dbReference>
<name>A0A544UCM2_LYSSH</name>
<proteinExistence type="predicted"/>
<dbReference type="EMBL" id="SADV01000015">
    <property type="protein sequence ID" value="TQR30098.1"/>
    <property type="molecule type" value="Genomic_DNA"/>
</dbReference>
<organism evidence="1 2">
    <name type="scientific">Lysinibacillus sphaericus</name>
    <name type="common">Bacillus sphaericus</name>
    <dbReference type="NCBI Taxonomy" id="1421"/>
    <lineage>
        <taxon>Bacteria</taxon>
        <taxon>Bacillati</taxon>
        <taxon>Bacillota</taxon>
        <taxon>Bacilli</taxon>
        <taxon>Bacillales</taxon>
        <taxon>Bacillaceae</taxon>
        <taxon>Lysinibacillus</taxon>
    </lineage>
</organism>